<organism evidence="1 2">
    <name type="scientific">Polaribacter cellanae</name>
    <dbReference type="NCBI Taxonomy" id="2818493"/>
    <lineage>
        <taxon>Bacteria</taxon>
        <taxon>Pseudomonadati</taxon>
        <taxon>Bacteroidota</taxon>
        <taxon>Flavobacteriia</taxon>
        <taxon>Flavobacteriales</taxon>
        <taxon>Flavobacteriaceae</taxon>
    </lineage>
</organism>
<proteinExistence type="predicted"/>
<accession>A0A975H8Q1</accession>
<name>A0A975H8Q1_9FLAO</name>
<dbReference type="GO" id="GO:0004190">
    <property type="term" value="F:aspartic-type endopeptidase activity"/>
    <property type="evidence" value="ECO:0007669"/>
    <property type="project" value="InterPro"/>
</dbReference>
<dbReference type="EMBL" id="CP071869">
    <property type="protein sequence ID" value="QTE21900.1"/>
    <property type="molecule type" value="Genomic_DNA"/>
</dbReference>
<protein>
    <submittedName>
        <fullName evidence="1">Clan AA aspartic protease</fullName>
    </submittedName>
</protein>
<dbReference type="SUPFAM" id="SSF50630">
    <property type="entry name" value="Acid proteases"/>
    <property type="match status" value="1"/>
</dbReference>
<dbReference type="Gene3D" id="2.40.70.10">
    <property type="entry name" value="Acid Proteases"/>
    <property type="match status" value="1"/>
</dbReference>
<dbReference type="Pfam" id="PF13650">
    <property type="entry name" value="Asp_protease_2"/>
    <property type="match status" value="1"/>
</dbReference>
<dbReference type="RefSeq" id="WP_208077460.1">
    <property type="nucleotide sequence ID" value="NZ_CP071869.1"/>
</dbReference>
<dbReference type="InterPro" id="IPR001969">
    <property type="entry name" value="Aspartic_peptidase_AS"/>
</dbReference>
<dbReference type="Proteomes" id="UP000663920">
    <property type="component" value="Chromosome"/>
</dbReference>
<dbReference type="InterPro" id="IPR021109">
    <property type="entry name" value="Peptidase_aspartic_dom_sf"/>
</dbReference>
<evidence type="ECO:0000313" key="1">
    <source>
        <dbReference type="EMBL" id="QTE21900.1"/>
    </source>
</evidence>
<evidence type="ECO:0000313" key="2">
    <source>
        <dbReference type="Proteomes" id="UP000663920"/>
    </source>
</evidence>
<sequence length="151" mass="16734">MKRLEKILKKNKYIKISLKKIATNHLELKAKINGVKGRFILDTGASNSCVGLNAVESFKLIAEESETKAAGAGATDMETQLSENNSLKIGSWKTKKFNLVLFDLSHVNTALTQHNAKEVDGIIGADILQNGKAFIDYNKNVLYLKKLKKNK</sequence>
<dbReference type="CDD" id="cd05483">
    <property type="entry name" value="retropepsin_like_bacteria"/>
    <property type="match status" value="1"/>
</dbReference>
<gene>
    <name evidence="1" type="ORF">J3359_13910</name>
</gene>
<dbReference type="GO" id="GO:0006508">
    <property type="term" value="P:proteolysis"/>
    <property type="evidence" value="ECO:0007669"/>
    <property type="project" value="UniProtKB-KW"/>
</dbReference>
<dbReference type="AlphaFoldDB" id="A0A975H8Q1"/>
<dbReference type="InterPro" id="IPR034122">
    <property type="entry name" value="Retropepsin-like_bacterial"/>
</dbReference>
<dbReference type="PROSITE" id="PS00141">
    <property type="entry name" value="ASP_PROTEASE"/>
    <property type="match status" value="1"/>
</dbReference>
<reference evidence="1 2" key="1">
    <citation type="submission" date="2021-03" db="EMBL/GenBank/DDBJ databases">
        <title>Complete genome of Polaribacter_sp.SM13.</title>
        <authorList>
            <person name="Jeong S.W."/>
            <person name="Bae J.W."/>
        </authorList>
    </citation>
    <scope>NUCLEOTIDE SEQUENCE [LARGE SCALE GENOMIC DNA]</scope>
    <source>
        <strain evidence="1 2">SM13</strain>
    </source>
</reference>
<keyword evidence="1" id="KW-0645">Protease</keyword>
<keyword evidence="2" id="KW-1185">Reference proteome</keyword>
<keyword evidence="1" id="KW-0378">Hydrolase</keyword>
<dbReference type="KEGG" id="pcea:J3359_13910"/>